<dbReference type="AlphaFoldDB" id="Q0VLW5"/>
<evidence type="ECO:0000256" key="5">
    <source>
        <dbReference type="ARBA" id="ARBA00022989"/>
    </source>
</evidence>
<dbReference type="InterPro" id="IPR011014">
    <property type="entry name" value="MscS_channel_TM-2"/>
</dbReference>
<keyword evidence="7" id="KW-0813">Transport</keyword>
<dbReference type="EMBL" id="AM286690">
    <property type="protein sequence ID" value="CAL17833.1"/>
    <property type="molecule type" value="Genomic_DNA"/>
</dbReference>
<feature type="domain" description="Mechanosensitive ion channel MscS" evidence="8">
    <location>
        <begin position="107"/>
        <end position="170"/>
    </location>
</feature>
<dbReference type="InterPro" id="IPR023408">
    <property type="entry name" value="MscS_beta-dom_sf"/>
</dbReference>
<dbReference type="RefSeq" id="WP_011589659.1">
    <property type="nucleotide sequence ID" value="NC_008260.1"/>
</dbReference>
<dbReference type="InterPro" id="IPR011066">
    <property type="entry name" value="MscS_channel_C_sf"/>
</dbReference>
<dbReference type="Pfam" id="PF05552">
    <property type="entry name" value="MS_channel_1st_1"/>
    <property type="match status" value="1"/>
</dbReference>
<dbReference type="GO" id="GO:0005886">
    <property type="term" value="C:plasma membrane"/>
    <property type="evidence" value="ECO:0007669"/>
    <property type="project" value="UniProtKB-SubCell"/>
</dbReference>
<evidence type="ECO:0000256" key="4">
    <source>
        <dbReference type="ARBA" id="ARBA00022692"/>
    </source>
</evidence>
<dbReference type="PANTHER" id="PTHR30221:SF1">
    <property type="entry name" value="SMALL-CONDUCTANCE MECHANOSENSITIVE CHANNEL"/>
    <property type="match status" value="1"/>
</dbReference>
<feature type="transmembrane region" description="Helical" evidence="7">
    <location>
        <begin position="20"/>
        <end position="38"/>
    </location>
</feature>
<evidence type="ECO:0000256" key="7">
    <source>
        <dbReference type="RuleBase" id="RU369025"/>
    </source>
</evidence>
<dbReference type="KEGG" id="abo:ABO_2385"/>
<proteinExistence type="inferred from homology"/>
<reference evidence="10 11" key="1">
    <citation type="journal article" date="2006" name="Nat. Biotechnol.">
        <title>Genome sequence of the ubiquitous hydrocarbon-degrading marine bacterium Alcanivorax borkumensis.</title>
        <authorList>
            <person name="Schneiker S."/>
            <person name="Martins dos Santos V.A.P."/>
            <person name="Bartels D."/>
            <person name="Bekel T."/>
            <person name="Brecht M."/>
            <person name="Buhrmester J."/>
            <person name="Chernikova T.N."/>
            <person name="Denaro R."/>
            <person name="Ferrer M."/>
            <person name="Gertler C."/>
            <person name="Goesmann A."/>
            <person name="Golyshina O.V."/>
            <person name="Kaminski F."/>
            <person name="Khachane A.N."/>
            <person name="Lang S."/>
            <person name="Linke B."/>
            <person name="McHardy A.C."/>
            <person name="Meyer F."/>
            <person name="Nechitaylo T."/>
            <person name="Puehler A."/>
            <person name="Regenhardt D."/>
            <person name="Rupp O."/>
            <person name="Sabirova J.S."/>
            <person name="Selbitschka W."/>
            <person name="Yakimov M.M."/>
            <person name="Timmis K.N."/>
            <person name="Vorhoelter F.-J."/>
            <person name="Weidner S."/>
            <person name="Kaiser O."/>
            <person name="Golyshin P.N."/>
        </authorList>
    </citation>
    <scope>NUCLEOTIDE SEQUENCE [LARGE SCALE GENOMIC DNA]</scope>
    <source>
        <strain evidence="11">ATCC 700651 / DSM 11573 / NCIMB 13689 / SK2</strain>
    </source>
</reference>
<gene>
    <name evidence="10" type="ordered locus">ABO_2385</name>
</gene>
<protein>
    <recommendedName>
        <fullName evidence="7">Small-conductance mechanosensitive channel</fullName>
    </recommendedName>
</protein>
<evidence type="ECO:0000313" key="11">
    <source>
        <dbReference type="Proteomes" id="UP000008871"/>
    </source>
</evidence>
<dbReference type="InterPro" id="IPR008910">
    <property type="entry name" value="MSC_TM_helix"/>
</dbReference>
<comment type="subunit">
    <text evidence="7">Homoheptamer.</text>
</comment>
<comment type="similarity">
    <text evidence="2 7">Belongs to the MscS (TC 1.A.23) family.</text>
</comment>
<dbReference type="SUPFAM" id="SSF82861">
    <property type="entry name" value="Mechanosensitive channel protein MscS (YggB), transmembrane region"/>
    <property type="match status" value="1"/>
</dbReference>
<name>Q0VLW5_ALCBS</name>
<feature type="transmembrane region" description="Helical" evidence="7">
    <location>
        <begin position="98"/>
        <end position="120"/>
    </location>
</feature>
<comment type="subcellular location">
    <subcellularLocation>
        <location evidence="7">Cell inner membrane</location>
        <topology evidence="7">Multi-pass membrane protein</topology>
    </subcellularLocation>
    <subcellularLocation>
        <location evidence="1">Cell membrane</location>
        <topology evidence="1">Multi-pass membrane protein</topology>
    </subcellularLocation>
</comment>
<keyword evidence="3" id="KW-1003">Cell membrane</keyword>
<sequence>MDMEQIQPYLDKGIELSMAYLPKVLLAVITLIVGFWIIKRVIKGMNRLLGFKAVDDTLQKFMTSLVDVLLKILLLVAVAGMVGVQTTSFIAMLGAMGLAVGLALQGSLGNFAGGVLILLFKPYRVGDIIEAQGHTGKVWDIQIFNTILTTYDNQRIVIPNGLMSNGCIKNIFVEPQRRIDIEFGIGYGDSIEQARAAIQSVIDNDDRILDGGSFDADIFVSAHADSSITMLTRAWVNSEDYWPVYFGLFEQVKYAFDKAGITIPFPQRDVHLFQQSGGES</sequence>
<keyword evidence="11" id="KW-1185">Reference proteome</keyword>
<dbReference type="Pfam" id="PF21082">
    <property type="entry name" value="MS_channel_3rd"/>
    <property type="match status" value="1"/>
</dbReference>
<dbReference type="STRING" id="393595.ABO_2385"/>
<dbReference type="Gene3D" id="3.30.70.100">
    <property type="match status" value="1"/>
</dbReference>
<dbReference type="OrthoDB" id="9809206at2"/>
<dbReference type="Proteomes" id="UP000008871">
    <property type="component" value="Chromosome"/>
</dbReference>
<feature type="domain" description="Mechanosensitive ion channel MscS C-terminal" evidence="9">
    <location>
        <begin position="179"/>
        <end position="263"/>
    </location>
</feature>
<evidence type="ECO:0000256" key="2">
    <source>
        <dbReference type="ARBA" id="ARBA00008017"/>
    </source>
</evidence>
<dbReference type="HOGENOM" id="CLU_037945_1_1_6"/>
<keyword evidence="6 7" id="KW-0472">Membrane</keyword>
<dbReference type="Gene3D" id="2.30.30.60">
    <property type="match status" value="1"/>
</dbReference>
<dbReference type="GO" id="GO:0008381">
    <property type="term" value="F:mechanosensitive monoatomic ion channel activity"/>
    <property type="evidence" value="ECO:0007669"/>
    <property type="project" value="InterPro"/>
</dbReference>
<dbReference type="SUPFAM" id="SSF82689">
    <property type="entry name" value="Mechanosensitive channel protein MscS (YggB), C-terminal domain"/>
    <property type="match status" value="1"/>
</dbReference>
<evidence type="ECO:0000256" key="1">
    <source>
        <dbReference type="ARBA" id="ARBA00004651"/>
    </source>
</evidence>
<dbReference type="SUPFAM" id="SSF50182">
    <property type="entry name" value="Sm-like ribonucleoproteins"/>
    <property type="match status" value="1"/>
</dbReference>
<dbReference type="Gene3D" id="1.10.287.1260">
    <property type="match status" value="1"/>
</dbReference>
<comment type="function">
    <text evidence="7">Mechanosensitive channel that participates in the regulation of osmotic pressure changes within the cell, opening in response to stretch forces in the membrane lipid bilayer, without the need for other proteins. Contributes to normal resistance to hypoosmotic shock. Forms an ion channel of 1.0 nanosiemens conductance with a slight preference for anions.</text>
</comment>
<dbReference type="InterPro" id="IPR049278">
    <property type="entry name" value="MS_channel_C"/>
</dbReference>
<dbReference type="InterPro" id="IPR045275">
    <property type="entry name" value="MscS_archaea/bacteria_type"/>
</dbReference>
<accession>Q0VLW5</accession>
<organism evidence="10 11">
    <name type="scientific">Alcanivorax borkumensis (strain ATCC 700651 / DSM 11573 / NCIMB 13689 / SK2)</name>
    <dbReference type="NCBI Taxonomy" id="393595"/>
    <lineage>
        <taxon>Bacteria</taxon>
        <taxon>Pseudomonadati</taxon>
        <taxon>Pseudomonadota</taxon>
        <taxon>Gammaproteobacteria</taxon>
        <taxon>Oceanospirillales</taxon>
        <taxon>Alcanivoracaceae</taxon>
        <taxon>Alcanivorax</taxon>
    </lineage>
</organism>
<evidence type="ECO:0000259" key="8">
    <source>
        <dbReference type="Pfam" id="PF00924"/>
    </source>
</evidence>
<feature type="transmembrane region" description="Helical" evidence="7">
    <location>
        <begin position="68"/>
        <end position="92"/>
    </location>
</feature>
<dbReference type="PANTHER" id="PTHR30221">
    <property type="entry name" value="SMALL-CONDUCTANCE MECHANOSENSITIVE CHANNEL"/>
    <property type="match status" value="1"/>
</dbReference>
<evidence type="ECO:0000256" key="6">
    <source>
        <dbReference type="ARBA" id="ARBA00023136"/>
    </source>
</evidence>
<evidence type="ECO:0000259" key="9">
    <source>
        <dbReference type="Pfam" id="PF21082"/>
    </source>
</evidence>
<dbReference type="InterPro" id="IPR010920">
    <property type="entry name" value="LSM_dom_sf"/>
</dbReference>
<keyword evidence="5 7" id="KW-1133">Transmembrane helix</keyword>
<comment type="caution">
    <text evidence="7">Lacks conserved residue(s) required for the propagation of feature annotation.</text>
</comment>
<dbReference type="eggNOG" id="COG0668">
    <property type="taxonomic scope" value="Bacteria"/>
</dbReference>
<keyword evidence="7" id="KW-0997">Cell inner membrane</keyword>
<evidence type="ECO:0000313" key="10">
    <source>
        <dbReference type="EMBL" id="CAL17833.1"/>
    </source>
</evidence>
<dbReference type="InterPro" id="IPR006685">
    <property type="entry name" value="MscS_channel_2nd"/>
</dbReference>
<keyword evidence="7" id="KW-0407">Ion channel</keyword>
<evidence type="ECO:0000256" key="3">
    <source>
        <dbReference type="ARBA" id="ARBA00022475"/>
    </source>
</evidence>
<keyword evidence="4 7" id="KW-0812">Transmembrane</keyword>
<dbReference type="Pfam" id="PF00924">
    <property type="entry name" value="MS_channel_2nd"/>
    <property type="match status" value="1"/>
</dbReference>
<keyword evidence="7" id="KW-0406">Ion transport</keyword>